<dbReference type="Gene3D" id="3.40.50.720">
    <property type="entry name" value="NAD(P)-binding Rossmann-like Domain"/>
    <property type="match status" value="1"/>
</dbReference>
<keyword evidence="2" id="KW-0560">Oxidoreductase</keyword>
<evidence type="ECO:0000259" key="4">
    <source>
        <dbReference type="Pfam" id="PF01370"/>
    </source>
</evidence>
<reference evidence="5 6" key="1">
    <citation type="submission" date="2020-09" db="EMBL/GenBank/DDBJ databases">
        <authorList>
            <person name="Ashkenazy H."/>
        </authorList>
    </citation>
    <scope>NUCLEOTIDE SEQUENCE [LARGE SCALE GENOMIC DNA]</scope>
    <source>
        <strain evidence="6">cv. Cdm-0</strain>
    </source>
</reference>
<dbReference type="InterPro" id="IPR001509">
    <property type="entry name" value="Epimerase_deHydtase"/>
</dbReference>
<feature type="domain" description="NAD-dependent epimerase/dehydratase" evidence="4">
    <location>
        <begin position="5"/>
        <end position="207"/>
    </location>
</feature>
<dbReference type="InterPro" id="IPR050425">
    <property type="entry name" value="NAD(P)_dehydrat-like"/>
</dbReference>
<dbReference type="GO" id="GO:0016491">
    <property type="term" value="F:oxidoreductase activity"/>
    <property type="evidence" value="ECO:0007669"/>
    <property type="project" value="UniProtKB-KW"/>
</dbReference>
<dbReference type="EMBL" id="LR881466">
    <property type="protein sequence ID" value="CAD5316659.1"/>
    <property type="molecule type" value="Genomic_DNA"/>
</dbReference>
<evidence type="ECO:0000256" key="2">
    <source>
        <dbReference type="ARBA" id="ARBA00023002"/>
    </source>
</evidence>
<name>A0A7G2E0W0_ARATH</name>
<organism evidence="5 6">
    <name type="scientific">Arabidopsis thaliana</name>
    <name type="common">Mouse-ear cress</name>
    <dbReference type="NCBI Taxonomy" id="3702"/>
    <lineage>
        <taxon>Eukaryota</taxon>
        <taxon>Viridiplantae</taxon>
        <taxon>Streptophyta</taxon>
        <taxon>Embryophyta</taxon>
        <taxon>Tracheophyta</taxon>
        <taxon>Spermatophyta</taxon>
        <taxon>Magnoliopsida</taxon>
        <taxon>eudicotyledons</taxon>
        <taxon>Gunneridae</taxon>
        <taxon>Pentapetalae</taxon>
        <taxon>rosids</taxon>
        <taxon>malvids</taxon>
        <taxon>Brassicales</taxon>
        <taxon>Brassicaceae</taxon>
        <taxon>Camelineae</taxon>
        <taxon>Arabidopsis</taxon>
    </lineage>
</organism>
<dbReference type="Pfam" id="PF01370">
    <property type="entry name" value="Epimerase"/>
    <property type="match status" value="1"/>
</dbReference>
<evidence type="ECO:0000313" key="5">
    <source>
        <dbReference type="EMBL" id="CAD5316659.1"/>
    </source>
</evidence>
<keyword evidence="1" id="KW-0521">NADP</keyword>
<dbReference type="AlphaFoldDB" id="A0A7G2E0W0"/>
<dbReference type="InterPro" id="IPR036291">
    <property type="entry name" value="NAD(P)-bd_dom_sf"/>
</dbReference>
<dbReference type="SUPFAM" id="SSF51735">
    <property type="entry name" value="NAD(P)-binding Rossmann-fold domains"/>
    <property type="match status" value="1"/>
</dbReference>
<dbReference type="CDD" id="cd08958">
    <property type="entry name" value="FR_SDR_e"/>
    <property type="match status" value="1"/>
</dbReference>
<dbReference type="PANTHER" id="PTHR10366:SF503">
    <property type="entry name" value="TETRAKETIDE ALPHA-PYRONE REDUCTASE 2"/>
    <property type="match status" value="1"/>
</dbReference>
<accession>A0A7G2E0W0</accession>
<gene>
    <name evidence="5" type="ORF">AT9943_LOCUS4973</name>
</gene>
<evidence type="ECO:0000256" key="1">
    <source>
        <dbReference type="ARBA" id="ARBA00022857"/>
    </source>
</evidence>
<dbReference type="PANTHER" id="PTHR10366">
    <property type="entry name" value="NAD DEPENDENT EPIMERASE/DEHYDRATASE"/>
    <property type="match status" value="1"/>
</dbReference>
<evidence type="ECO:0000256" key="3">
    <source>
        <dbReference type="ARBA" id="ARBA00023445"/>
    </source>
</evidence>
<proteinExistence type="inferred from homology"/>
<dbReference type="FunFam" id="3.40.50.720:FF:000085">
    <property type="entry name" value="Dihydroflavonol reductase"/>
    <property type="match status" value="1"/>
</dbReference>
<sequence length="294" mass="32806">MSEYLVTGGTGFIASYIIKSLLELGHTVRTTVRNPRDEEKVGFLWEFQGAKQRLKILQADLTVEGSFDEAVNGVDGVFHTASPVLVPQDHNIQETLVDPIIKGTTNVMSSCAKSKATLKRIVLTSSCSSIRYRFDATEASPLNESHWSDPEYCKRFNLWYGYAKTLGEREAWRIAEEKGLDLVVVNPSFVVGPLLGPKPTNDVVAAHVLAMEEPKASGRIICSSSVAHWSEIIELMRNKYPNYPFENKCSNKEGDNSPHSMDTRKIHELGFGSFKSLPEMFDDCIISFQKKGLL</sequence>
<dbReference type="Proteomes" id="UP000516314">
    <property type="component" value="Chromosome 1"/>
</dbReference>
<evidence type="ECO:0000313" key="6">
    <source>
        <dbReference type="Proteomes" id="UP000516314"/>
    </source>
</evidence>
<comment type="similarity">
    <text evidence="3">Belongs to the NAD(P)-dependent epimerase/dehydratase family. Dihydroflavonol-4-reductase subfamily.</text>
</comment>
<protein>
    <submittedName>
        <fullName evidence="5">(thale cress) hypothetical protein</fullName>
    </submittedName>
</protein>